<dbReference type="Gene3D" id="3.90.228.10">
    <property type="match status" value="1"/>
</dbReference>
<comment type="caution">
    <text evidence="3">The sequence shown here is derived from an EMBL/GenBank/DDBJ whole genome shotgun (WGS) entry which is preliminary data.</text>
</comment>
<dbReference type="InterPro" id="IPR051712">
    <property type="entry name" value="ARTD-AVP"/>
</dbReference>
<dbReference type="InterPro" id="IPR012317">
    <property type="entry name" value="Poly(ADP-ribose)pol_cat_dom"/>
</dbReference>
<dbReference type="EMBL" id="CAUYUJ010006786">
    <property type="protein sequence ID" value="CAK0818690.1"/>
    <property type="molecule type" value="Genomic_DNA"/>
</dbReference>
<proteinExistence type="predicted"/>
<evidence type="ECO:0000313" key="3">
    <source>
        <dbReference type="EMBL" id="CAK0818690.1"/>
    </source>
</evidence>
<feature type="domain" description="PARP catalytic" evidence="2">
    <location>
        <begin position="307"/>
        <end position="586"/>
    </location>
</feature>
<accession>A0ABN9RHZ1</accession>
<name>A0ABN9RHZ1_9DINO</name>
<evidence type="ECO:0000313" key="4">
    <source>
        <dbReference type="Proteomes" id="UP001189429"/>
    </source>
</evidence>
<dbReference type="SUPFAM" id="SSF56399">
    <property type="entry name" value="ADP-ribosylation"/>
    <property type="match status" value="1"/>
</dbReference>
<dbReference type="Pfam" id="PF00644">
    <property type="entry name" value="PARP"/>
    <property type="match status" value="1"/>
</dbReference>
<evidence type="ECO:0000259" key="2">
    <source>
        <dbReference type="PROSITE" id="PS51059"/>
    </source>
</evidence>
<gene>
    <name evidence="3" type="ORF">PCOR1329_LOCUS20866</name>
</gene>
<dbReference type="PANTHER" id="PTHR45740">
    <property type="entry name" value="POLY [ADP-RIBOSE] POLYMERASE"/>
    <property type="match status" value="1"/>
</dbReference>
<protein>
    <recommendedName>
        <fullName evidence="1">Poly [ADP-ribose] polymerase</fullName>
        <shortName evidence="1">PARP</shortName>
        <ecNumber evidence="1">2.4.2.-</ecNumber>
    </recommendedName>
</protein>
<dbReference type="EC" id="2.4.2.-" evidence="1"/>
<keyword evidence="4" id="KW-1185">Reference proteome</keyword>
<keyword evidence="1" id="KW-0808">Transferase</keyword>
<dbReference type="PANTHER" id="PTHR45740:SF2">
    <property type="entry name" value="POLY [ADP-RIBOSE] POLYMERASE"/>
    <property type="match status" value="1"/>
</dbReference>
<reference evidence="3" key="1">
    <citation type="submission" date="2023-10" db="EMBL/GenBank/DDBJ databases">
        <authorList>
            <person name="Chen Y."/>
            <person name="Shah S."/>
            <person name="Dougan E. K."/>
            <person name="Thang M."/>
            <person name="Chan C."/>
        </authorList>
    </citation>
    <scope>NUCLEOTIDE SEQUENCE [LARGE SCALE GENOMIC DNA]</scope>
</reference>
<dbReference type="PROSITE" id="PS51059">
    <property type="entry name" value="PARP_CATALYTIC"/>
    <property type="match status" value="1"/>
</dbReference>
<dbReference type="Proteomes" id="UP001189429">
    <property type="component" value="Unassembled WGS sequence"/>
</dbReference>
<keyword evidence="1" id="KW-0520">NAD</keyword>
<sequence length="586" mass="66551">NAGPGRGTLKAPFGASRGPTGAMECPGRALLFTPHVCRSPSISIRRKVDVTCDDCGADGVAMCGADPAEHRCMQPCQRKMRCGHLCTGKCGEPCNRYLEDCRICSEIRRVAAEERRAEFQDEIKRLTREDMFSINMASDTDHDRVEHLLRSYFLAACHKIEKVQVEKIISTVNRRRLLLASQACVAPGDFEYRALVLTSDEECRRVAQDGFVDTVPMWRKALQDAASRRSGYVSVLVCQVQLGREYLCDAQDRKPQELPPEGFDSTYDPREQCHRVFKASKDFGRVCPVFIARAFLAEAEVEVLPELPTHWTASAMPREGWRVVPMPTESAEFRCLQQALKTDPRELGKGRDVKEGSSKYSQLKLVRAWRVEHPPLWRRYATERHTIAEQIRQCKLEIKNPRIRRELWGALKGLPQELQKNVNEAHLLHGTSPDIVLQLLSNGPNERFSTVAMFGNGNYFAEDAAKTDQYVRCDPSYCRKHAGVLHELHKRLYSTSNSHPGSVYYVFVCRVVLGCFVANEKPGIGEWEGIYASPAAKELAVVPRVTPPVHYHSLVADVRDLRFREFVQFHDTRIFPEYLLAYQRAR</sequence>
<feature type="non-terminal residue" evidence="3">
    <location>
        <position position="1"/>
    </location>
</feature>
<keyword evidence="1" id="KW-0328">Glycosyltransferase</keyword>
<organism evidence="3 4">
    <name type="scientific">Prorocentrum cordatum</name>
    <dbReference type="NCBI Taxonomy" id="2364126"/>
    <lineage>
        <taxon>Eukaryota</taxon>
        <taxon>Sar</taxon>
        <taxon>Alveolata</taxon>
        <taxon>Dinophyceae</taxon>
        <taxon>Prorocentrales</taxon>
        <taxon>Prorocentraceae</taxon>
        <taxon>Prorocentrum</taxon>
    </lineage>
</organism>
<evidence type="ECO:0000256" key="1">
    <source>
        <dbReference type="RuleBase" id="RU362114"/>
    </source>
</evidence>